<dbReference type="Proteomes" id="UP000294325">
    <property type="component" value="Chromosome"/>
</dbReference>
<accession>A0A4P7BZL9</accession>
<dbReference type="NCBIfam" id="TIGR03300">
    <property type="entry name" value="assembly_YfgL"/>
    <property type="match status" value="1"/>
</dbReference>
<evidence type="ECO:0000256" key="2">
    <source>
        <dbReference type="ARBA" id="ARBA00023136"/>
    </source>
</evidence>
<dbReference type="GO" id="GO:0043165">
    <property type="term" value="P:Gram-negative-bacterium-type cell outer membrane assembly"/>
    <property type="evidence" value="ECO:0007669"/>
    <property type="project" value="UniProtKB-UniRule"/>
</dbReference>
<dbReference type="Gene3D" id="2.130.10.10">
    <property type="entry name" value="YVTN repeat-like/Quinoprotein amine dehydrogenase"/>
    <property type="match status" value="1"/>
</dbReference>
<gene>
    <name evidence="4 6" type="primary">bamB</name>
    <name evidence="6" type="ORF">E3U44_09570</name>
</gene>
<keyword evidence="1 4" id="KW-0732">Signal</keyword>
<dbReference type="InterPro" id="IPR011047">
    <property type="entry name" value="Quinoprotein_ADH-like_sf"/>
</dbReference>
<keyword evidence="2 4" id="KW-0472">Membrane</keyword>
<comment type="similarity">
    <text evidence="4">Belongs to the BamB family.</text>
</comment>
<dbReference type="EMBL" id="CP038033">
    <property type="protein sequence ID" value="QBQ54729.1"/>
    <property type="molecule type" value="Genomic_DNA"/>
</dbReference>
<name>A0A4P7BZL9_9GAMM</name>
<reference evidence="6 7" key="1">
    <citation type="submission" date="2019-03" db="EMBL/GenBank/DDBJ databases">
        <title>The genome sequence of Nitrosococcus wardiae strain D1FHST reveals the archetypal metabolic capacity of ammonia-oxidizing Gammaproteobacteria.</title>
        <authorList>
            <person name="Wang L."/>
            <person name="Lim C.K."/>
            <person name="Hanson T.E."/>
            <person name="Dang H."/>
            <person name="Klotz M.G."/>
        </authorList>
    </citation>
    <scope>NUCLEOTIDE SEQUENCE [LARGE SCALE GENOMIC DNA]</scope>
    <source>
        <strain evidence="6 7">D1FHS</strain>
    </source>
</reference>
<keyword evidence="7" id="KW-1185">Reference proteome</keyword>
<dbReference type="CDD" id="cd10276">
    <property type="entry name" value="BamB_YfgL"/>
    <property type="match status" value="1"/>
</dbReference>
<proteinExistence type="inferred from homology"/>
<dbReference type="PANTHER" id="PTHR34512">
    <property type="entry name" value="CELL SURFACE PROTEIN"/>
    <property type="match status" value="1"/>
</dbReference>
<dbReference type="InterPro" id="IPR015943">
    <property type="entry name" value="WD40/YVTN_repeat-like_dom_sf"/>
</dbReference>
<organism evidence="6 7">
    <name type="scientific">Nitrosococcus wardiae</name>
    <dbReference type="NCBI Taxonomy" id="1814290"/>
    <lineage>
        <taxon>Bacteria</taxon>
        <taxon>Pseudomonadati</taxon>
        <taxon>Pseudomonadota</taxon>
        <taxon>Gammaproteobacteria</taxon>
        <taxon>Chromatiales</taxon>
        <taxon>Chromatiaceae</taxon>
        <taxon>Nitrosococcus</taxon>
    </lineage>
</organism>
<evidence type="ECO:0000256" key="3">
    <source>
        <dbReference type="ARBA" id="ARBA00023237"/>
    </source>
</evidence>
<evidence type="ECO:0000259" key="5">
    <source>
        <dbReference type="Pfam" id="PF13360"/>
    </source>
</evidence>
<dbReference type="PANTHER" id="PTHR34512:SF30">
    <property type="entry name" value="OUTER MEMBRANE PROTEIN ASSEMBLY FACTOR BAMB"/>
    <property type="match status" value="1"/>
</dbReference>
<dbReference type="Pfam" id="PF13360">
    <property type="entry name" value="PQQ_2"/>
    <property type="match status" value="1"/>
</dbReference>
<protein>
    <recommendedName>
        <fullName evidence="4">Outer membrane protein assembly factor BamB</fullName>
    </recommendedName>
</protein>
<evidence type="ECO:0000256" key="4">
    <source>
        <dbReference type="HAMAP-Rule" id="MF_00923"/>
    </source>
</evidence>
<dbReference type="AlphaFoldDB" id="A0A4P7BZL9"/>
<dbReference type="GO" id="GO:0009279">
    <property type="term" value="C:cell outer membrane"/>
    <property type="evidence" value="ECO:0007669"/>
    <property type="project" value="UniProtKB-SubCell"/>
</dbReference>
<dbReference type="OrthoDB" id="5173551at2"/>
<dbReference type="InterPro" id="IPR002372">
    <property type="entry name" value="PQQ_rpt_dom"/>
</dbReference>
<dbReference type="InterPro" id="IPR017687">
    <property type="entry name" value="BamB"/>
</dbReference>
<sequence length="407" mass="43942">MASTTLPCLGWVRGNIRAVVAWISRFFFALLLLSLAGCTVLQEYLPESDTSEPPMELVEFVPEIGIEVLWSAKAGKGMQDRYLRLPLSFVDGKVIAADYKGQVSAFDALTGEPLWETKLDLPITGGPGVGDGLVVVGTEDALVVALDVVDGSPIWQAAVSSEILSAPGVGGGVVVVRSGDGQIYGLDASSGSRLWVYQRNVPVLTLRGAAAPVIADRKVIMGLAGGKLVALSLEGGQLLWERTIVVPRGRTELDRLVDIDSEPKVQGRYLYIVTYNGRVASVWLADGEVLWTREMSSYAGIGVDGETVYITDTEGHIWALDSRTGASLWRQSKLLRRQPTAPVSYQDYIVVGDLAGYIHWLAKDDGRFVARTKVEEEKGIVNAPLVVDDILYVRTQGGVLKAIKVAD</sequence>
<comment type="function">
    <text evidence="4">Part of the outer membrane protein assembly complex, which is involved in assembly and insertion of beta-barrel proteins into the outer membrane.</text>
</comment>
<feature type="domain" description="Pyrrolo-quinoline quinone repeat" evidence="5">
    <location>
        <begin position="100"/>
        <end position="331"/>
    </location>
</feature>
<dbReference type="GO" id="GO:0051205">
    <property type="term" value="P:protein insertion into membrane"/>
    <property type="evidence" value="ECO:0007669"/>
    <property type="project" value="UniProtKB-UniRule"/>
</dbReference>
<dbReference type="SMART" id="SM00564">
    <property type="entry name" value="PQQ"/>
    <property type="match status" value="7"/>
</dbReference>
<evidence type="ECO:0000256" key="1">
    <source>
        <dbReference type="ARBA" id="ARBA00022729"/>
    </source>
</evidence>
<dbReference type="HAMAP" id="MF_00923">
    <property type="entry name" value="OM_assembly_BamB"/>
    <property type="match status" value="1"/>
</dbReference>
<dbReference type="InterPro" id="IPR018391">
    <property type="entry name" value="PQQ_b-propeller_rpt"/>
</dbReference>
<keyword evidence="3 4" id="KW-0998">Cell outer membrane</keyword>
<dbReference type="KEGG" id="nwr:E3U44_09570"/>
<comment type="subcellular location">
    <subcellularLocation>
        <location evidence="4">Cell outer membrane</location>
    </subcellularLocation>
</comment>
<evidence type="ECO:0000313" key="7">
    <source>
        <dbReference type="Proteomes" id="UP000294325"/>
    </source>
</evidence>
<comment type="subunit">
    <text evidence="4">Part of the Bam complex.</text>
</comment>
<evidence type="ECO:0000313" key="6">
    <source>
        <dbReference type="EMBL" id="QBQ54729.1"/>
    </source>
</evidence>
<dbReference type="SUPFAM" id="SSF50998">
    <property type="entry name" value="Quinoprotein alcohol dehydrogenase-like"/>
    <property type="match status" value="1"/>
</dbReference>